<keyword evidence="2" id="KW-0800">Toxin</keyword>
<dbReference type="InterPro" id="IPR036645">
    <property type="entry name" value="Elafin-like_sf"/>
</dbReference>
<sequence length="112" mass="12501">MSSTLYIALLITVLGTFVVLEDPGFCPDYTDKVCPLYYKINDCCAQSDCPSYAICCVQACGNVCRMKADKPIGTPFVDGTECELGHVFPKAWYQRCGENNFWLNADIIMMQC</sequence>
<reference evidence="5" key="1">
    <citation type="submission" date="2017-05" db="EMBL/GenBank/DDBJ databases">
        <authorList>
            <person name="QRISCLOUD D."/>
        </authorList>
    </citation>
    <scope>NUCLEOTIDE SEQUENCE</scope>
</reference>
<feature type="signal peptide" evidence="4">
    <location>
        <begin position="1"/>
        <end position="20"/>
    </location>
</feature>
<evidence type="ECO:0000256" key="2">
    <source>
        <dbReference type="ARBA" id="ARBA00022656"/>
    </source>
</evidence>
<dbReference type="SUPFAM" id="SSF57256">
    <property type="entry name" value="Elafin-like"/>
    <property type="match status" value="1"/>
</dbReference>
<dbReference type="GO" id="GO:0090729">
    <property type="term" value="F:toxin activity"/>
    <property type="evidence" value="ECO:0007669"/>
    <property type="project" value="UniProtKB-KW"/>
</dbReference>
<reference evidence="5" key="2">
    <citation type="submission" date="2019-05" db="EMBL/GenBank/DDBJ databases">
        <title>Unravelling the molecular evolution of spider venoms.</title>
        <authorList>
            <person name="Pineda S."/>
        </authorList>
    </citation>
    <scope>NUCLEOTIDE SEQUENCE</scope>
</reference>
<keyword evidence="3 4" id="KW-0732">Signal</keyword>
<dbReference type="AlphaFoldDB" id="A0A4Q8K3P5"/>
<protein>
    <submittedName>
        <fullName evidence="5">U23-Sparatoxin-Hju1i_1</fullName>
    </submittedName>
</protein>
<evidence type="ECO:0000313" key="5">
    <source>
        <dbReference type="EMBL" id="SNX33533.1"/>
    </source>
</evidence>
<accession>A0A4Q8K3P5</accession>
<evidence type="ECO:0000256" key="1">
    <source>
        <dbReference type="ARBA" id="ARBA00002878"/>
    </source>
</evidence>
<dbReference type="EMBL" id="HAHI01000090">
    <property type="protein sequence ID" value="SNX33533.1"/>
    <property type="molecule type" value="Transcribed_RNA"/>
</dbReference>
<evidence type="ECO:0000256" key="3">
    <source>
        <dbReference type="ARBA" id="ARBA00022729"/>
    </source>
</evidence>
<comment type="function">
    <text evidence="1">Has antibacterial activity.</text>
</comment>
<feature type="chain" id="PRO_5020705282" evidence="4">
    <location>
        <begin position="21"/>
        <end position="112"/>
    </location>
</feature>
<proteinExistence type="predicted"/>
<organism evidence="5">
    <name type="scientific">Heteropoda jugulans</name>
    <dbReference type="NCBI Taxonomy" id="1358901"/>
    <lineage>
        <taxon>Eukaryota</taxon>
        <taxon>Metazoa</taxon>
        <taxon>Ecdysozoa</taxon>
        <taxon>Arthropoda</taxon>
        <taxon>Chelicerata</taxon>
        <taxon>Arachnida</taxon>
        <taxon>Araneae</taxon>
        <taxon>Araneomorphae</taxon>
        <taxon>Entelegynae</taxon>
        <taxon>Dionycha</taxon>
        <taxon>Sparassidae</taxon>
        <taxon>Heteropoda</taxon>
    </lineage>
</organism>
<name>A0A4Q8K3P5_9ARAC</name>
<evidence type="ECO:0000256" key="4">
    <source>
        <dbReference type="SAM" id="SignalP"/>
    </source>
</evidence>